<feature type="region of interest" description="Disordered" evidence="1">
    <location>
        <begin position="116"/>
        <end position="176"/>
    </location>
</feature>
<feature type="compositionally biased region" description="Polar residues" evidence="1">
    <location>
        <begin position="278"/>
        <end position="306"/>
    </location>
</feature>
<feature type="compositionally biased region" description="Basic and acidic residues" evidence="1">
    <location>
        <begin position="442"/>
        <end position="461"/>
    </location>
</feature>
<feature type="compositionally biased region" description="Basic and acidic residues" evidence="1">
    <location>
        <begin position="389"/>
        <end position="400"/>
    </location>
</feature>
<reference evidence="2" key="1">
    <citation type="submission" date="2021-03" db="EMBL/GenBank/DDBJ databases">
        <authorList>
            <person name="Tagirdzhanova G."/>
        </authorList>
    </citation>
    <scope>NUCLEOTIDE SEQUENCE</scope>
</reference>
<feature type="compositionally biased region" description="Basic residues" evidence="1">
    <location>
        <begin position="556"/>
        <end position="568"/>
    </location>
</feature>
<feature type="compositionally biased region" description="Polar residues" evidence="1">
    <location>
        <begin position="474"/>
        <end position="486"/>
    </location>
</feature>
<feature type="compositionally biased region" description="Basic residues" evidence="1">
    <location>
        <begin position="487"/>
        <end position="500"/>
    </location>
</feature>
<dbReference type="EMBL" id="CAJPDT010000024">
    <property type="protein sequence ID" value="CAF9919834.1"/>
    <property type="molecule type" value="Genomic_DNA"/>
</dbReference>
<sequence length="568" mass="62477">MARAETISCHCNECNILICISLNEWVEVSASYSTYEHPGAFTDPGLELVEQIREGSKNSELQGCFVKPLRCYGCKTPLGVRCVEAPVEKSAVVNRSYLKLAKMTIKSITSGHLVEAKTKERHNNGLGTSLTDSVARRPNLLTPTTSQERPAPRRSSSEVDDTEPPSPDQVLDPPIAPTADPIAILVEQRKDIDRIMASVNVLRQDMVSLSRIFKHLGDRRDQVSHDFIRNDDILTDGITLGSSRLSELDALKLEMTIMQQRIQRMEESRSKGRRASTVLDSAQVSRPPSRTTEQQASSRTEAASNGSPFPATPTPASAYFEGLFASQETASERRNVVDRSDASLQGRPLGSKAEALPPLRSFTIKPKKPINGTANRGGPTAVNMPPPEVPRKCPEQEGIRRRSSTASNVATPRTAGTPITETTHPSILPRTTSQTHQASTSSHHDDPEDPKYDDELVHDVRPQSSSTEKLRQPASKSTPSRQNHTNQRTHRPLTHIKHRPNAPMPPPTPKPSSKDQPARARTAHHDSKRRKTTGFEANTPSASIWAADSREVRSSGGRRGKRGLLVRI</sequence>
<feature type="compositionally biased region" description="Basic and acidic residues" evidence="1">
    <location>
        <begin position="330"/>
        <end position="341"/>
    </location>
</feature>
<name>A0A8H3F8B5_9LECA</name>
<evidence type="ECO:0000313" key="2">
    <source>
        <dbReference type="EMBL" id="CAF9919834.1"/>
    </source>
</evidence>
<evidence type="ECO:0000256" key="1">
    <source>
        <dbReference type="SAM" id="MobiDB-lite"/>
    </source>
</evidence>
<feature type="compositionally biased region" description="Low complexity" evidence="1">
    <location>
        <begin position="431"/>
        <end position="441"/>
    </location>
</feature>
<gene>
    <name evidence="2" type="ORF">IMSHALPRED_004731</name>
</gene>
<comment type="caution">
    <text evidence="2">The sequence shown here is derived from an EMBL/GenBank/DDBJ whole genome shotgun (WGS) entry which is preliminary data.</text>
</comment>
<feature type="region of interest" description="Disordered" evidence="1">
    <location>
        <begin position="263"/>
        <end position="317"/>
    </location>
</feature>
<dbReference type="OrthoDB" id="5396360at2759"/>
<keyword evidence="3" id="KW-1185">Reference proteome</keyword>
<feature type="region of interest" description="Disordered" evidence="1">
    <location>
        <begin position="330"/>
        <end position="568"/>
    </location>
</feature>
<dbReference type="Proteomes" id="UP000664534">
    <property type="component" value="Unassembled WGS sequence"/>
</dbReference>
<organism evidence="2 3">
    <name type="scientific">Imshaugia aleurites</name>
    <dbReference type="NCBI Taxonomy" id="172621"/>
    <lineage>
        <taxon>Eukaryota</taxon>
        <taxon>Fungi</taxon>
        <taxon>Dikarya</taxon>
        <taxon>Ascomycota</taxon>
        <taxon>Pezizomycotina</taxon>
        <taxon>Lecanoromycetes</taxon>
        <taxon>OSLEUM clade</taxon>
        <taxon>Lecanoromycetidae</taxon>
        <taxon>Lecanorales</taxon>
        <taxon>Lecanorineae</taxon>
        <taxon>Parmeliaceae</taxon>
        <taxon>Imshaugia</taxon>
    </lineage>
</organism>
<protein>
    <submittedName>
        <fullName evidence="2">Uncharacterized protein</fullName>
    </submittedName>
</protein>
<accession>A0A8H3F8B5</accession>
<proteinExistence type="predicted"/>
<dbReference type="AlphaFoldDB" id="A0A8H3F8B5"/>
<evidence type="ECO:0000313" key="3">
    <source>
        <dbReference type="Proteomes" id="UP000664534"/>
    </source>
</evidence>